<dbReference type="Proteomes" id="UP000680750">
    <property type="component" value="Chromosome"/>
</dbReference>
<reference evidence="4" key="1">
    <citation type="submission" date="2020-08" db="EMBL/GenBank/DDBJ databases">
        <title>Whole genome shotgun sequence of Actinocatenispora sera NBRC 101916.</title>
        <authorList>
            <person name="Komaki H."/>
            <person name="Tamura T."/>
        </authorList>
    </citation>
    <scope>NUCLEOTIDE SEQUENCE</scope>
    <source>
        <strain evidence="4">NBRC 101916</strain>
    </source>
</reference>
<dbReference type="InterPro" id="IPR036291">
    <property type="entry name" value="NAD(P)-bd_dom_sf"/>
</dbReference>
<dbReference type="PANTHER" id="PTHR42748:SF7">
    <property type="entry name" value="NMRA LIKE REDOX SENSOR 1-RELATED"/>
    <property type="match status" value="1"/>
</dbReference>
<proteinExistence type="inferred from homology"/>
<dbReference type="InterPro" id="IPR008030">
    <property type="entry name" value="NmrA-like"/>
</dbReference>
<keyword evidence="2" id="KW-0521">NADP</keyword>
<dbReference type="InterPro" id="IPR051164">
    <property type="entry name" value="NmrA-like_oxidored"/>
</dbReference>
<accession>A0A810LAS6</accession>
<dbReference type="SUPFAM" id="SSF51735">
    <property type="entry name" value="NAD(P)-binding Rossmann-fold domains"/>
    <property type="match status" value="1"/>
</dbReference>
<dbReference type="Pfam" id="PF05368">
    <property type="entry name" value="NmrA"/>
    <property type="match status" value="1"/>
</dbReference>
<dbReference type="CDD" id="cd05251">
    <property type="entry name" value="NmrA_like_SDR_a"/>
    <property type="match status" value="1"/>
</dbReference>
<name>A0A810LAS6_9ACTN</name>
<evidence type="ECO:0000313" key="5">
    <source>
        <dbReference type="Proteomes" id="UP000680750"/>
    </source>
</evidence>
<evidence type="ECO:0000259" key="3">
    <source>
        <dbReference type="Pfam" id="PF05368"/>
    </source>
</evidence>
<gene>
    <name evidence="4" type="ORF">Asera_60830</name>
</gene>
<dbReference type="Gene3D" id="3.40.50.720">
    <property type="entry name" value="NAD(P)-binding Rossmann-like Domain"/>
    <property type="match status" value="1"/>
</dbReference>
<keyword evidence="5" id="KW-1185">Reference proteome</keyword>
<evidence type="ECO:0000256" key="1">
    <source>
        <dbReference type="ARBA" id="ARBA00006328"/>
    </source>
</evidence>
<dbReference type="EMBL" id="AP023354">
    <property type="protein sequence ID" value="BCJ31975.1"/>
    <property type="molecule type" value="Genomic_DNA"/>
</dbReference>
<dbReference type="Gene3D" id="3.90.25.10">
    <property type="entry name" value="UDP-galactose 4-epimerase, domain 1"/>
    <property type="match status" value="1"/>
</dbReference>
<comment type="similarity">
    <text evidence="1">Belongs to the NmrA-type oxidoreductase family.</text>
</comment>
<dbReference type="KEGG" id="aser:Asera_60830"/>
<dbReference type="AlphaFoldDB" id="A0A810LAS6"/>
<sequence>MSDNLVLVTGATGKQGGATARHLLAAGWRVRALVRDTDSPAAARLAAAGAELVAGDMTDRDSLDRAAAGAYGVFSAQPAVPEPRHDPLEVRMGRNVADAAVAAGAEHLVYTSVGGADRATGIDHWETKWQIEQYIRSLDLPYTMLRPVMFMENHASHGPYGAFGETPLIRMITPDGRVQIIAVDDIGAFAALAFTRPDEYRGVELEIAGDEVTGAQIAAGIEAAVGHPIDITPLALPEQARTDGSSFAGWQADIPALRRRYPGLTTFDTWLDRTGADLLRAAAAHAAA</sequence>
<dbReference type="RefSeq" id="WP_030449737.1">
    <property type="nucleotide sequence ID" value="NZ_AP023354.1"/>
</dbReference>
<feature type="domain" description="NmrA-like" evidence="3">
    <location>
        <begin position="3"/>
        <end position="231"/>
    </location>
</feature>
<protein>
    <submittedName>
        <fullName evidence="4">NmrA family transcriptional regulator</fullName>
    </submittedName>
</protein>
<dbReference type="OrthoDB" id="4115876at2"/>
<evidence type="ECO:0000313" key="4">
    <source>
        <dbReference type="EMBL" id="BCJ31975.1"/>
    </source>
</evidence>
<organism evidence="4 5">
    <name type="scientific">Actinocatenispora sera</name>
    <dbReference type="NCBI Taxonomy" id="390989"/>
    <lineage>
        <taxon>Bacteria</taxon>
        <taxon>Bacillati</taxon>
        <taxon>Actinomycetota</taxon>
        <taxon>Actinomycetes</taxon>
        <taxon>Micromonosporales</taxon>
        <taxon>Micromonosporaceae</taxon>
        <taxon>Actinocatenispora</taxon>
    </lineage>
</organism>
<dbReference type="PANTHER" id="PTHR42748">
    <property type="entry name" value="NITROGEN METABOLITE REPRESSION PROTEIN NMRA FAMILY MEMBER"/>
    <property type="match status" value="1"/>
</dbReference>
<evidence type="ECO:0000256" key="2">
    <source>
        <dbReference type="ARBA" id="ARBA00022857"/>
    </source>
</evidence>